<dbReference type="EMBL" id="OZ021741">
    <property type="protein sequence ID" value="CAK9326539.1"/>
    <property type="molecule type" value="Genomic_DNA"/>
</dbReference>
<dbReference type="SUPFAM" id="SSF51445">
    <property type="entry name" value="(Trans)glycosidases"/>
    <property type="match status" value="1"/>
</dbReference>
<evidence type="ECO:0000313" key="3">
    <source>
        <dbReference type="EMBL" id="CAK9326539.1"/>
    </source>
</evidence>
<dbReference type="PANTHER" id="PTHR14363:SF17">
    <property type="entry name" value="HEPARANASE-LIKE PROTEIN 3"/>
    <property type="match status" value="1"/>
</dbReference>
<sequence length="540" mass="60336">MGFRVWLLGFCFWVCFFFLCPSSVNSEGFLRGRVLIDGKSAIGGIDEDFVCATLDWWPPEKCDYGTCSWGQASLLNLDLGNNILLNAVKEFKPLKLRLGGSLQDKIIYDTEDHQQPCISFSRNTSELFGFSQGCLPTNRWDQLNDFFKKGGAKIIFGLNALNGRQIASDGSAVGAWNYTNAEMLIRYTVKKNYTIHGWELGNELSGNGVGTRISAELYASDTIALQNMVRSIYRGIEPKPLIIAPGGFFDKNWFNEFIDKTTQSLDAVTHHIYNLGPGVDEHLVERILDPSYLDGMADTFYKLHEILKNSPTSAKAWVGEAGGAYNSGHNLVTNAFVFSFWYLDQLGMAAAFDTKTYCRQTLIGGNYGLLNTTTFEPNPDYYSALLWHRLMGRNVLSTSFNGTKKIRAYAHCSKQSKGITLLLLNLDGNTTVHAGIAFNRTRRLPHKHRSYNKHKQKIVQIPRPHGLEGEAFREEYHITAKDGNLHSQTVLLNGKILSVNSSGNIPSLEPQHVNSSEPIMVAPFSIVFIHIPNIVLPACR</sequence>
<dbReference type="PANTHER" id="PTHR14363">
    <property type="entry name" value="HEPARANASE-RELATED"/>
    <property type="match status" value="1"/>
</dbReference>
<dbReference type="Gene3D" id="3.20.20.80">
    <property type="entry name" value="Glycosidases"/>
    <property type="match status" value="1"/>
</dbReference>
<proteinExistence type="inferred from homology"/>
<name>A0ABP0Z190_9ROSI</name>
<organism evidence="3 4">
    <name type="scientific">Citrullus colocynthis</name>
    <name type="common">colocynth</name>
    <dbReference type="NCBI Taxonomy" id="252529"/>
    <lineage>
        <taxon>Eukaryota</taxon>
        <taxon>Viridiplantae</taxon>
        <taxon>Streptophyta</taxon>
        <taxon>Embryophyta</taxon>
        <taxon>Tracheophyta</taxon>
        <taxon>Spermatophyta</taxon>
        <taxon>Magnoliopsida</taxon>
        <taxon>eudicotyledons</taxon>
        <taxon>Gunneridae</taxon>
        <taxon>Pentapetalae</taxon>
        <taxon>rosids</taxon>
        <taxon>fabids</taxon>
        <taxon>Cucurbitales</taxon>
        <taxon>Cucurbitaceae</taxon>
        <taxon>Benincaseae</taxon>
        <taxon>Citrullus</taxon>
    </lineage>
</organism>
<dbReference type="InterPro" id="IPR017853">
    <property type="entry name" value="GH"/>
</dbReference>
<gene>
    <name evidence="3" type="ORF">CITCOLO1_LOCUS18892</name>
</gene>
<evidence type="ECO:0000313" key="4">
    <source>
        <dbReference type="Proteomes" id="UP001642487"/>
    </source>
</evidence>
<protein>
    <recommendedName>
        <fullName evidence="5">Heparanase-like protein 3</fullName>
    </recommendedName>
</protein>
<dbReference type="Pfam" id="PF03662">
    <property type="entry name" value="Glyco_hydro_79n"/>
    <property type="match status" value="1"/>
</dbReference>
<reference evidence="3 4" key="1">
    <citation type="submission" date="2024-03" db="EMBL/GenBank/DDBJ databases">
        <authorList>
            <person name="Gkanogiannis A."/>
            <person name="Becerra Lopez-Lavalle L."/>
        </authorList>
    </citation>
    <scope>NUCLEOTIDE SEQUENCE [LARGE SCALE GENOMIC DNA]</scope>
</reference>
<keyword evidence="2" id="KW-0732">Signal</keyword>
<dbReference type="InterPro" id="IPR005199">
    <property type="entry name" value="Glyco_hydro_79"/>
</dbReference>
<accession>A0ABP0Z190</accession>
<evidence type="ECO:0000256" key="2">
    <source>
        <dbReference type="SAM" id="SignalP"/>
    </source>
</evidence>
<comment type="similarity">
    <text evidence="1">Belongs to the glycosyl hydrolase 79 family.</text>
</comment>
<dbReference type="Proteomes" id="UP001642487">
    <property type="component" value="Chromosome 7"/>
</dbReference>
<feature type="signal peptide" evidence="2">
    <location>
        <begin position="1"/>
        <end position="26"/>
    </location>
</feature>
<keyword evidence="4" id="KW-1185">Reference proteome</keyword>
<evidence type="ECO:0008006" key="5">
    <source>
        <dbReference type="Google" id="ProtNLM"/>
    </source>
</evidence>
<evidence type="ECO:0000256" key="1">
    <source>
        <dbReference type="ARBA" id="ARBA00009800"/>
    </source>
</evidence>
<feature type="chain" id="PRO_5046063645" description="Heparanase-like protein 3" evidence="2">
    <location>
        <begin position="27"/>
        <end position="540"/>
    </location>
</feature>